<sequence>MGLKCCVELCNLEANSSTVRLHRYFSKGYGVIVEKSSHMSKHFEEKHFIKNIFGNLILKSGDIPTIFDNVERSLFKVNVPNMKDDIDDVYIPISEYSSVLNSGIVVESKRR</sequence>
<evidence type="ECO:0000313" key="2">
    <source>
        <dbReference type="Proteomes" id="UP000478052"/>
    </source>
</evidence>
<name>A0A6G0ZI21_APHCR</name>
<dbReference type="OrthoDB" id="6608264at2759"/>
<dbReference type="AlphaFoldDB" id="A0A6G0ZI21"/>
<gene>
    <name evidence="1" type="ORF">FWK35_00000933</name>
</gene>
<accession>A0A6G0ZI21</accession>
<organism evidence="1 2">
    <name type="scientific">Aphis craccivora</name>
    <name type="common">Cowpea aphid</name>
    <dbReference type="NCBI Taxonomy" id="307492"/>
    <lineage>
        <taxon>Eukaryota</taxon>
        <taxon>Metazoa</taxon>
        <taxon>Ecdysozoa</taxon>
        <taxon>Arthropoda</taxon>
        <taxon>Hexapoda</taxon>
        <taxon>Insecta</taxon>
        <taxon>Pterygota</taxon>
        <taxon>Neoptera</taxon>
        <taxon>Paraneoptera</taxon>
        <taxon>Hemiptera</taxon>
        <taxon>Sternorrhyncha</taxon>
        <taxon>Aphidomorpha</taxon>
        <taxon>Aphidoidea</taxon>
        <taxon>Aphididae</taxon>
        <taxon>Aphidini</taxon>
        <taxon>Aphis</taxon>
        <taxon>Aphis</taxon>
    </lineage>
</organism>
<comment type="caution">
    <text evidence="1">The sequence shown here is derived from an EMBL/GenBank/DDBJ whole genome shotgun (WGS) entry which is preliminary data.</text>
</comment>
<proteinExistence type="predicted"/>
<keyword evidence="2" id="KW-1185">Reference proteome</keyword>
<protein>
    <submittedName>
        <fullName evidence="1">THAP domain-containing protein 6-like</fullName>
    </submittedName>
</protein>
<dbReference type="Proteomes" id="UP000478052">
    <property type="component" value="Unassembled WGS sequence"/>
</dbReference>
<dbReference type="EMBL" id="VUJU01000390">
    <property type="protein sequence ID" value="KAF0770732.1"/>
    <property type="molecule type" value="Genomic_DNA"/>
</dbReference>
<reference evidence="1 2" key="1">
    <citation type="submission" date="2019-08" db="EMBL/GenBank/DDBJ databases">
        <title>Whole genome of Aphis craccivora.</title>
        <authorList>
            <person name="Voronova N.V."/>
            <person name="Shulinski R.S."/>
            <person name="Bandarenka Y.V."/>
            <person name="Zhorov D.G."/>
            <person name="Warner D."/>
        </authorList>
    </citation>
    <scope>NUCLEOTIDE SEQUENCE [LARGE SCALE GENOMIC DNA]</scope>
    <source>
        <strain evidence="1">180601</strain>
        <tissue evidence="1">Whole Body</tissue>
    </source>
</reference>
<evidence type="ECO:0000313" key="1">
    <source>
        <dbReference type="EMBL" id="KAF0770732.1"/>
    </source>
</evidence>